<evidence type="ECO:0000313" key="3">
    <source>
        <dbReference type="Proteomes" id="UP000254920"/>
    </source>
</evidence>
<evidence type="ECO:0000313" key="2">
    <source>
        <dbReference type="EMBL" id="SUX09774.1"/>
    </source>
</evidence>
<dbReference type="CDD" id="cd18809">
    <property type="entry name" value="SF1_C_RecD"/>
    <property type="match status" value="1"/>
</dbReference>
<dbReference type="Gene3D" id="2.30.30.940">
    <property type="match status" value="1"/>
</dbReference>
<gene>
    <name evidence="2" type="ORF">NCTC12475_00193</name>
</gene>
<dbReference type="Proteomes" id="UP000254920">
    <property type="component" value="Unassembled WGS sequence"/>
</dbReference>
<dbReference type="InterPro" id="IPR010285">
    <property type="entry name" value="DNA_helicase_pif1-like_DEAD"/>
</dbReference>
<dbReference type="PANTHER" id="PTHR47642">
    <property type="entry name" value="ATP-DEPENDENT DNA HELICASE"/>
    <property type="match status" value="1"/>
</dbReference>
<dbReference type="AlphaFoldDB" id="A0A381DH27"/>
<keyword evidence="2" id="KW-0808">Transferase</keyword>
<dbReference type="InterPro" id="IPR003593">
    <property type="entry name" value="AAA+_ATPase"/>
</dbReference>
<dbReference type="GO" id="GO:0006281">
    <property type="term" value="P:DNA repair"/>
    <property type="evidence" value="ECO:0007669"/>
    <property type="project" value="InterPro"/>
</dbReference>
<proteinExistence type="predicted"/>
<dbReference type="RefSeq" id="WP_089182470.1">
    <property type="nucleotide sequence ID" value="NZ_CP043427.1"/>
</dbReference>
<sequence>MLDKVLEILKTSNLFLTGGGGVGKSYLVLEIIKHYQKNSKKVIVLGSTGISAVGIGGVTLHSFFKIGICSNYEELKIYDKKNKQKLKELNEILKSCDLIVIDEISMVSADIMELIYYRIANSEFNGKFILVGDFYQLPPVKKQSLNTLFDLTYAFSSNAWNNLNLVNIELCGSKRTDDKIFYDFLSKLRVGNVGVNEIIYLKSFLKNNINYDDSSVLFGTNAEVDKLNMIKLQSIDSQLEISSGYFEIYDENLNENILQKWINNLNITDELKIKIGAKIIFTTNKWGEFFNGQRGEIVDIIKNYDTIDFVKVLMENGNTIDIIRQKYDLSEYAFDGNEMKENVRASYFQFPFKLAYAITIHKSQGMSINNLTCNLDKIFVSGQLYVALSRSSNPKNLKIIFNRSENFENYIKKNATINSEVANFYAKNSFINL</sequence>
<dbReference type="STRING" id="32024.GCA_000788295_00122"/>
<reference evidence="2 3" key="1">
    <citation type="submission" date="2018-06" db="EMBL/GenBank/DDBJ databases">
        <authorList>
            <consortium name="Pathogen Informatics"/>
            <person name="Doyle S."/>
        </authorList>
    </citation>
    <scope>NUCLEOTIDE SEQUENCE [LARGE SCALE GENOMIC DNA]</scope>
    <source>
        <strain evidence="2 3">NCTC12475</strain>
    </source>
</reference>
<dbReference type="SUPFAM" id="SSF52540">
    <property type="entry name" value="P-loop containing nucleoside triphosphate hydrolases"/>
    <property type="match status" value="2"/>
</dbReference>
<dbReference type="Gene3D" id="3.40.50.300">
    <property type="entry name" value="P-loop containing nucleotide triphosphate hydrolases"/>
    <property type="match status" value="2"/>
</dbReference>
<dbReference type="GO" id="GO:0000723">
    <property type="term" value="P:telomere maintenance"/>
    <property type="evidence" value="ECO:0007669"/>
    <property type="project" value="InterPro"/>
</dbReference>
<dbReference type="InterPro" id="IPR051055">
    <property type="entry name" value="PIF1_helicase"/>
</dbReference>
<dbReference type="PANTHER" id="PTHR47642:SF5">
    <property type="entry name" value="ATP-DEPENDENT DNA HELICASE"/>
    <property type="match status" value="1"/>
</dbReference>
<protein>
    <submittedName>
        <fullName evidence="2">Glycosysltransferase</fullName>
    </submittedName>
</protein>
<keyword evidence="3" id="KW-1185">Reference proteome</keyword>
<dbReference type="GO" id="GO:0003678">
    <property type="term" value="F:DNA helicase activity"/>
    <property type="evidence" value="ECO:0007669"/>
    <property type="project" value="InterPro"/>
</dbReference>
<accession>A0A381DH27</accession>
<dbReference type="InterPro" id="IPR027417">
    <property type="entry name" value="P-loop_NTPase"/>
</dbReference>
<dbReference type="SMART" id="SM00382">
    <property type="entry name" value="AAA"/>
    <property type="match status" value="1"/>
</dbReference>
<dbReference type="EMBL" id="UFVD01000001">
    <property type="protein sequence ID" value="SUX09774.1"/>
    <property type="molecule type" value="Genomic_DNA"/>
</dbReference>
<dbReference type="GO" id="GO:0016740">
    <property type="term" value="F:transferase activity"/>
    <property type="evidence" value="ECO:0007669"/>
    <property type="project" value="UniProtKB-KW"/>
</dbReference>
<evidence type="ECO:0000259" key="1">
    <source>
        <dbReference type="SMART" id="SM00382"/>
    </source>
</evidence>
<dbReference type="OrthoDB" id="9763659at2"/>
<organism evidence="2 3">
    <name type="scientific">Campylobacter sputorum subsp. sputorum</name>
    <dbReference type="NCBI Taxonomy" id="32024"/>
    <lineage>
        <taxon>Bacteria</taxon>
        <taxon>Pseudomonadati</taxon>
        <taxon>Campylobacterota</taxon>
        <taxon>Epsilonproteobacteria</taxon>
        <taxon>Campylobacterales</taxon>
        <taxon>Campylobacteraceae</taxon>
        <taxon>Campylobacter</taxon>
    </lineage>
</organism>
<feature type="domain" description="AAA+ ATPase" evidence="1">
    <location>
        <begin position="10"/>
        <end position="308"/>
    </location>
</feature>
<name>A0A381DH27_9BACT</name>
<dbReference type="GeneID" id="93090642"/>
<dbReference type="Pfam" id="PF05970">
    <property type="entry name" value="PIF1"/>
    <property type="match status" value="1"/>
</dbReference>